<name>K0TRE1_THAOC</name>
<sequence>MSESDVAEIMRTIGSVAVSDKLPSISGILSEESQAIGAVGVSKDGELPAIVVMIRLCGNMCQLGRRHTGIVPPNRPCDDLKHIILSFISSGCVDEIVMRELSELRDICPEFVARCTARILCENRNVLSDSRFAGALGSGLLTDTLSICAELKRQGIRILAPSGDLGDDCSDHSEDNNSNDFIFISSRDEIVPGDDGAEELASVIVDRLYKIRMHHKTRKVLESMTLLNYRGLDAKLEHITRDAHDYVCAIAWRHLTERHSNGARELTCSSHFARANASRKVGMLGLALTFAMLSRKTATSGRLPSSGTLCKPVARYSETTLTELCENTNKEWPTVKV</sequence>
<protein>
    <submittedName>
        <fullName evidence="1">Uncharacterized protein</fullName>
    </submittedName>
</protein>
<organism evidence="1 2">
    <name type="scientific">Thalassiosira oceanica</name>
    <name type="common">Marine diatom</name>
    <dbReference type="NCBI Taxonomy" id="159749"/>
    <lineage>
        <taxon>Eukaryota</taxon>
        <taxon>Sar</taxon>
        <taxon>Stramenopiles</taxon>
        <taxon>Ochrophyta</taxon>
        <taxon>Bacillariophyta</taxon>
        <taxon>Coscinodiscophyceae</taxon>
        <taxon>Thalassiosirophycidae</taxon>
        <taxon>Thalassiosirales</taxon>
        <taxon>Thalassiosiraceae</taxon>
        <taxon>Thalassiosira</taxon>
    </lineage>
</organism>
<evidence type="ECO:0000313" key="2">
    <source>
        <dbReference type="Proteomes" id="UP000266841"/>
    </source>
</evidence>
<dbReference type="EMBL" id="AGNL01000603">
    <property type="protein sequence ID" value="EJK77637.1"/>
    <property type="molecule type" value="Genomic_DNA"/>
</dbReference>
<accession>K0TRE1</accession>
<dbReference type="AlphaFoldDB" id="K0TRE1"/>
<keyword evidence="2" id="KW-1185">Reference proteome</keyword>
<reference evidence="1 2" key="1">
    <citation type="journal article" date="2012" name="Genome Biol.">
        <title>Genome and low-iron response of an oceanic diatom adapted to chronic iron limitation.</title>
        <authorList>
            <person name="Lommer M."/>
            <person name="Specht M."/>
            <person name="Roy A.S."/>
            <person name="Kraemer L."/>
            <person name="Andreson R."/>
            <person name="Gutowska M.A."/>
            <person name="Wolf J."/>
            <person name="Bergner S.V."/>
            <person name="Schilhabel M.B."/>
            <person name="Klostermeier U.C."/>
            <person name="Beiko R.G."/>
            <person name="Rosenstiel P."/>
            <person name="Hippler M."/>
            <person name="Laroche J."/>
        </authorList>
    </citation>
    <scope>NUCLEOTIDE SEQUENCE [LARGE SCALE GENOMIC DNA]</scope>
    <source>
        <strain evidence="1 2">CCMP1005</strain>
    </source>
</reference>
<gene>
    <name evidence="1" type="ORF">THAOC_00517</name>
</gene>
<proteinExistence type="predicted"/>
<evidence type="ECO:0000313" key="1">
    <source>
        <dbReference type="EMBL" id="EJK77637.1"/>
    </source>
</evidence>
<comment type="caution">
    <text evidence="1">The sequence shown here is derived from an EMBL/GenBank/DDBJ whole genome shotgun (WGS) entry which is preliminary data.</text>
</comment>
<dbReference type="Proteomes" id="UP000266841">
    <property type="component" value="Unassembled WGS sequence"/>
</dbReference>